<dbReference type="GO" id="GO:0003676">
    <property type="term" value="F:nucleic acid binding"/>
    <property type="evidence" value="ECO:0007669"/>
    <property type="project" value="InterPro"/>
</dbReference>
<dbReference type="AlphaFoldDB" id="A0A8J6ULE3"/>
<proteinExistence type="predicted"/>
<accession>A0A8J6ULE3</accession>
<protein>
    <recommendedName>
        <fullName evidence="3">Exonuclease domain-containing protein</fullName>
    </recommendedName>
</protein>
<evidence type="ECO:0000313" key="2">
    <source>
        <dbReference type="Proteomes" id="UP000638014"/>
    </source>
</evidence>
<organism evidence="1 2">
    <name type="scientific">Neiella litorisoli</name>
    <dbReference type="NCBI Taxonomy" id="2771431"/>
    <lineage>
        <taxon>Bacteria</taxon>
        <taxon>Pseudomonadati</taxon>
        <taxon>Pseudomonadota</taxon>
        <taxon>Gammaproteobacteria</taxon>
        <taxon>Alteromonadales</taxon>
        <taxon>Echinimonadaceae</taxon>
        <taxon>Neiella</taxon>
    </lineage>
</organism>
<dbReference type="EMBL" id="JACXAF010000005">
    <property type="protein sequence ID" value="MBD1388815.1"/>
    <property type="molecule type" value="Genomic_DNA"/>
</dbReference>
<comment type="caution">
    <text evidence="1">The sequence shown here is derived from an EMBL/GenBank/DDBJ whole genome shotgun (WGS) entry which is preliminary data.</text>
</comment>
<dbReference type="InterPro" id="IPR012337">
    <property type="entry name" value="RNaseH-like_sf"/>
</dbReference>
<dbReference type="Gene3D" id="3.30.420.10">
    <property type="entry name" value="Ribonuclease H-like superfamily/Ribonuclease H"/>
    <property type="match status" value="1"/>
</dbReference>
<keyword evidence="2" id="KW-1185">Reference proteome</keyword>
<sequence>MEYVDVIDIEASGFGRGSYPVEIGVCRSNGECRCYLIKPQPDWTHWTEEAEHTHGISRQLLEQNGRDVRDVALELNEFLHGCTVYTDAWGQDQSWLMRLYDAADCWPSFKLETIRNLMTEPQSEHYHDSYQEAAEQLNLKRHRASTDAKVIQHALAIVQTKTD</sequence>
<dbReference type="SUPFAM" id="SSF53098">
    <property type="entry name" value="Ribonuclease H-like"/>
    <property type="match status" value="1"/>
</dbReference>
<dbReference type="InterPro" id="IPR036397">
    <property type="entry name" value="RNaseH_sf"/>
</dbReference>
<evidence type="ECO:0008006" key="3">
    <source>
        <dbReference type="Google" id="ProtNLM"/>
    </source>
</evidence>
<name>A0A8J6ULE3_9GAMM</name>
<gene>
    <name evidence="1" type="ORF">IC617_05190</name>
</gene>
<evidence type="ECO:0000313" key="1">
    <source>
        <dbReference type="EMBL" id="MBD1388815.1"/>
    </source>
</evidence>
<reference evidence="1" key="1">
    <citation type="submission" date="2020-09" db="EMBL/GenBank/DDBJ databases">
        <title>A novel bacterium of genus Neiella, isolated from South China Sea.</title>
        <authorList>
            <person name="Huang H."/>
            <person name="Mo K."/>
            <person name="Hu Y."/>
        </authorList>
    </citation>
    <scope>NUCLEOTIDE SEQUENCE</scope>
    <source>
        <strain evidence="1">HB171785</strain>
    </source>
</reference>
<dbReference type="Proteomes" id="UP000638014">
    <property type="component" value="Unassembled WGS sequence"/>
</dbReference>